<accession>A0A975AH94</accession>
<dbReference type="GO" id="GO:0071281">
    <property type="term" value="P:cellular response to iron ion"/>
    <property type="evidence" value="ECO:0007669"/>
    <property type="project" value="TreeGrafter"/>
</dbReference>
<evidence type="ECO:0000313" key="6">
    <source>
        <dbReference type="Proteomes" id="UP000663499"/>
    </source>
</evidence>
<dbReference type="NCBIfam" id="NF038402">
    <property type="entry name" value="TroA_like"/>
    <property type="match status" value="1"/>
</dbReference>
<feature type="chain" id="PRO_5038668658" evidence="3">
    <location>
        <begin position="23"/>
        <end position="320"/>
    </location>
</feature>
<dbReference type="PANTHER" id="PTHR30535">
    <property type="entry name" value="VITAMIN B12-BINDING PROTEIN"/>
    <property type="match status" value="1"/>
</dbReference>
<evidence type="ECO:0000259" key="4">
    <source>
        <dbReference type="PROSITE" id="PS50983"/>
    </source>
</evidence>
<dbReference type="CDD" id="cd01143">
    <property type="entry name" value="YvrC"/>
    <property type="match status" value="1"/>
</dbReference>
<dbReference type="EMBL" id="CP071444">
    <property type="protein sequence ID" value="QSX08374.1"/>
    <property type="molecule type" value="Genomic_DNA"/>
</dbReference>
<protein>
    <submittedName>
        <fullName evidence="5">ABC transporter substrate-binding protein</fullName>
    </submittedName>
</protein>
<name>A0A975AH94_9FIRM</name>
<dbReference type="InterPro" id="IPR054828">
    <property type="entry name" value="Vit_B12_bind_prot"/>
</dbReference>
<sequence>MKKNMIKRGILIGTLVFMMVMAGCSGSSDNNGGNDGENGSEELTAFPMTVTDTAGNEITIEAMPEKIISVSPTLTETLFAIGAGDRVVGRTEYCNYPEEVANIQVIGTFTNPNTELILDLEPDLVFSSGGVPEEAQALFDASGIKVIVLADSQTVDQIEENILLMGKVLDLNEEAAAVNEEIEAERTAVKAALGDVEPKRVFVDLGYYYSAGAGSFIDSIIVEELGAINIAADGEGEWPQISEEVIVEKDPEVYIRNVTMGGGEAEPMADSLQGITAVVENQVVNVETGSPDNDIMTRAGARVGQTIRFYAEAIYPEKFN</sequence>
<dbReference type="InterPro" id="IPR050902">
    <property type="entry name" value="ABC_Transporter_SBP"/>
</dbReference>
<comment type="similarity">
    <text evidence="1">Belongs to the bacterial solute-binding protein 8 family.</text>
</comment>
<dbReference type="Proteomes" id="UP000663499">
    <property type="component" value="Chromosome"/>
</dbReference>
<keyword evidence="6" id="KW-1185">Reference proteome</keyword>
<dbReference type="Gene3D" id="3.40.50.1980">
    <property type="entry name" value="Nitrogenase molybdenum iron protein domain"/>
    <property type="match status" value="2"/>
</dbReference>
<feature type="signal peptide" evidence="3">
    <location>
        <begin position="1"/>
        <end position="22"/>
    </location>
</feature>
<dbReference type="PROSITE" id="PS50983">
    <property type="entry name" value="FE_B12_PBP"/>
    <property type="match status" value="1"/>
</dbReference>
<reference evidence="5" key="1">
    <citation type="submission" date="2021-03" db="EMBL/GenBank/DDBJ databases">
        <title>Alkalibacter marinus sp. nov., isolated from tidal flat sediment.</title>
        <authorList>
            <person name="Namirimu T."/>
            <person name="Yang J.-A."/>
            <person name="Yang S.-H."/>
            <person name="Kim Y.-J."/>
            <person name="Kwon K.K."/>
        </authorList>
    </citation>
    <scope>NUCLEOTIDE SEQUENCE</scope>
    <source>
        <strain evidence="5">ES005</strain>
    </source>
</reference>
<feature type="domain" description="Fe/B12 periplasmic-binding" evidence="4">
    <location>
        <begin position="66"/>
        <end position="318"/>
    </location>
</feature>
<keyword evidence="2 3" id="KW-0732">Signal</keyword>
<dbReference type="SUPFAM" id="SSF53807">
    <property type="entry name" value="Helical backbone' metal receptor"/>
    <property type="match status" value="1"/>
</dbReference>
<proteinExistence type="inferred from homology"/>
<dbReference type="RefSeq" id="WP_207299716.1">
    <property type="nucleotide sequence ID" value="NZ_CP071444.1"/>
</dbReference>
<organism evidence="5 6">
    <name type="scientific">Alkalibacter rhizosphaerae</name>
    <dbReference type="NCBI Taxonomy" id="2815577"/>
    <lineage>
        <taxon>Bacteria</taxon>
        <taxon>Bacillati</taxon>
        <taxon>Bacillota</taxon>
        <taxon>Clostridia</taxon>
        <taxon>Eubacteriales</taxon>
        <taxon>Eubacteriaceae</taxon>
        <taxon>Alkalibacter</taxon>
    </lineage>
</organism>
<gene>
    <name evidence="5" type="ORF">J0B03_11375</name>
</gene>
<dbReference type="Pfam" id="PF01497">
    <property type="entry name" value="Peripla_BP_2"/>
    <property type="match status" value="1"/>
</dbReference>
<evidence type="ECO:0000313" key="5">
    <source>
        <dbReference type="EMBL" id="QSX08374.1"/>
    </source>
</evidence>
<dbReference type="AlphaFoldDB" id="A0A975AH94"/>
<evidence type="ECO:0000256" key="1">
    <source>
        <dbReference type="ARBA" id="ARBA00008814"/>
    </source>
</evidence>
<dbReference type="PROSITE" id="PS51257">
    <property type="entry name" value="PROKAR_LIPOPROTEIN"/>
    <property type="match status" value="1"/>
</dbReference>
<dbReference type="KEGG" id="alka:J0B03_11375"/>
<dbReference type="InterPro" id="IPR002491">
    <property type="entry name" value="ABC_transptr_periplasmic_BD"/>
</dbReference>
<dbReference type="PANTHER" id="PTHR30535:SF34">
    <property type="entry name" value="MOLYBDATE-BINDING PROTEIN MOLA"/>
    <property type="match status" value="1"/>
</dbReference>
<evidence type="ECO:0000256" key="2">
    <source>
        <dbReference type="ARBA" id="ARBA00022729"/>
    </source>
</evidence>
<evidence type="ECO:0000256" key="3">
    <source>
        <dbReference type="SAM" id="SignalP"/>
    </source>
</evidence>